<protein>
    <submittedName>
        <fullName evidence="2">Protein N-acetyltransferase, RimJ/RimL family</fullName>
    </submittedName>
</protein>
<dbReference type="InterPro" id="IPR016181">
    <property type="entry name" value="Acyl_CoA_acyltransferase"/>
</dbReference>
<dbReference type="PANTHER" id="PTHR43792">
    <property type="entry name" value="GNAT FAMILY, PUTATIVE (AFU_ORTHOLOGUE AFUA_3G00765)-RELATED-RELATED"/>
    <property type="match status" value="1"/>
</dbReference>
<dbReference type="Proteomes" id="UP000199462">
    <property type="component" value="Unassembled WGS sequence"/>
</dbReference>
<gene>
    <name evidence="2" type="ORF">SAMN04488010_1629</name>
</gene>
<feature type="domain" description="N-acetyltransferase" evidence="1">
    <location>
        <begin position="11"/>
        <end position="178"/>
    </location>
</feature>
<dbReference type="SUPFAM" id="SSF55729">
    <property type="entry name" value="Acyl-CoA N-acyltransferases (Nat)"/>
    <property type="match status" value="1"/>
</dbReference>
<dbReference type="InterPro" id="IPR000182">
    <property type="entry name" value="GNAT_dom"/>
</dbReference>
<accession>A0A1I6IFS2</accession>
<dbReference type="PROSITE" id="PS51186">
    <property type="entry name" value="GNAT"/>
    <property type="match status" value="1"/>
</dbReference>
<dbReference type="EMBL" id="FOYX01000001">
    <property type="protein sequence ID" value="SFR65546.1"/>
    <property type="molecule type" value="Genomic_DNA"/>
</dbReference>
<sequence length="186" mass="21377">MDQPKIITERLKLRLIEITDLEAIHTLHILPETDKYNTLGIPKNLEETKRVIIPWVAANKLSEITNYTFAIILKETDEFMGLFGLRLGDKKYSRAEVWYKLHLNFWNKGYATESLKAVLNFGFNTLNLHRIEAGCAVENVGSAKVMEKVGMTKEGRKRQILPLKTGWSDSFEYAILNSDKPNYTTI</sequence>
<dbReference type="RefSeq" id="WP_091902576.1">
    <property type="nucleotide sequence ID" value="NZ_CANMGB010000001.1"/>
</dbReference>
<evidence type="ECO:0000313" key="3">
    <source>
        <dbReference type="Proteomes" id="UP000199462"/>
    </source>
</evidence>
<dbReference type="GO" id="GO:0016747">
    <property type="term" value="F:acyltransferase activity, transferring groups other than amino-acyl groups"/>
    <property type="evidence" value="ECO:0007669"/>
    <property type="project" value="InterPro"/>
</dbReference>
<dbReference type="AlphaFoldDB" id="A0A1I6IFS2"/>
<reference evidence="3" key="1">
    <citation type="submission" date="2016-10" db="EMBL/GenBank/DDBJ databases">
        <authorList>
            <person name="Varghese N."/>
            <person name="Submissions S."/>
        </authorList>
    </citation>
    <scope>NUCLEOTIDE SEQUENCE [LARGE SCALE GENOMIC DNA]</scope>
    <source>
        <strain evidence="3">DSM 19891</strain>
    </source>
</reference>
<organism evidence="2 3">
    <name type="scientific">Maribacter stanieri</name>
    <dbReference type="NCBI Taxonomy" id="440514"/>
    <lineage>
        <taxon>Bacteria</taxon>
        <taxon>Pseudomonadati</taxon>
        <taxon>Bacteroidota</taxon>
        <taxon>Flavobacteriia</taxon>
        <taxon>Flavobacteriales</taxon>
        <taxon>Flavobacteriaceae</taxon>
        <taxon>Maribacter</taxon>
    </lineage>
</organism>
<dbReference type="InterPro" id="IPR051531">
    <property type="entry name" value="N-acetyltransferase"/>
</dbReference>
<keyword evidence="3" id="KW-1185">Reference proteome</keyword>
<evidence type="ECO:0000313" key="2">
    <source>
        <dbReference type="EMBL" id="SFR65546.1"/>
    </source>
</evidence>
<evidence type="ECO:0000259" key="1">
    <source>
        <dbReference type="PROSITE" id="PS51186"/>
    </source>
</evidence>
<dbReference type="Pfam" id="PF13302">
    <property type="entry name" value="Acetyltransf_3"/>
    <property type="match status" value="1"/>
</dbReference>
<dbReference type="Gene3D" id="3.40.630.30">
    <property type="match status" value="1"/>
</dbReference>
<dbReference type="PANTHER" id="PTHR43792:SF1">
    <property type="entry name" value="N-ACETYLTRANSFERASE DOMAIN-CONTAINING PROTEIN"/>
    <property type="match status" value="1"/>
</dbReference>
<dbReference type="STRING" id="440514.SAMN04488010_1629"/>
<name>A0A1I6IFS2_9FLAO</name>
<keyword evidence="2" id="KW-0808">Transferase</keyword>
<proteinExistence type="predicted"/>